<keyword evidence="2 12" id="KW-0808">Transferase</keyword>
<feature type="compositionally biased region" description="Low complexity" evidence="13">
    <location>
        <begin position="380"/>
        <end position="391"/>
    </location>
</feature>
<evidence type="ECO:0000256" key="2">
    <source>
        <dbReference type="ARBA" id="ARBA00022679"/>
    </source>
</evidence>
<dbReference type="NCBIfam" id="TIGR02397">
    <property type="entry name" value="dnaX_nterm"/>
    <property type="match status" value="1"/>
</dbReference>
<dbReference type="Pfam" id="PF23007">
    <property type="entry name" value="DnaA_N-like_STI"/>
    <property type="match status" value="1"/>
</dbReference>
<dbReference type="InterPro" id="IPR054506">
    <property type="entry name" value="DnaA_N-like_STI"/>
</dbReference>
<dbReference type="GO" id="GO:0046872">
    <property type="term" value="F:metal ion binding"/>
    <property type="evidence" value="ECO:0007669"/>
    <property type="project" value="UniProtKB-KW"/>
</dbReference>
<sequence length="647" mass="69256">MAYEPLHHKYRPQCFADLVGQEAIARTLSQALAQQRIAPAYLFTGPRGTGKTSSARILAKSLNCQASPVPTASPCGTCEACRAIAQGNALDVIEIDAASNTGVDNIRELIERAQFAPVQCRFKVYVIDECHMLSTAAFNALLKTLEEPPDRVVFVLATTDPQRVLPTIISRCQRFDFRRIPLQAMTDHLQVIAQKESIEIEPTAIALVAQLAQGGLRDAESLLDQLGLLPPPVTPEAVWDLLGAVPERQLLQLLEAIAANDPEALLTFIRQLLDRGREPLTVLQNLTAFSRDLLIARTAPQRRDLTTVTEATWQALCTFAQAWSPERILQLQQHLRQSELQIKNTTQPRLWLEVALLGLLPSAQATVEPVATTPVRPVSLPTPVSPTVAASPAPPTAPTAAPVAPPAVATPAPVSPAPEPIAAPQPDPLDLEELWQRVLANIASRGMQMLLRQQGRLLRCQAGQAVISLPPQWLSTVQSKRNLLAEAFQTVLGQAIAVELESSSGAAPNPVSLPAPPTVPVVTESVRSPIAPSPSPRPAPPSEPTAIAEPSHQPAIATIAPPAPAPGPVAPIQQSKPVAIAPRSPQPTEIAPAPKIETPPAAPRPLADWELDPGLKAAKSLAQFFNGEVVSDRESDSETVADPDVDF</sequence>
<dbReference type="Proteomes" id="UP000267249">
    <property type="component" value="Chromosome"/>
</dbReference>
<evidence type="ECO:0000256" key="12">
    <source>
        <dbReference type="RuleBase" id="RU364063"/>
    </source>
</evidence>
<dbReference type="GO" id="GO:0005524">
    <property type="term" value="F:ATP binding"/>
    <property type="evidence" value="ECO:0007669"/>
    <property type="project" value="UniProtKB-KW"/>
</dbReference>
<dbReference type="CDD" id="cd18137">
    <property type="entry name" value="HLD_clamp_pol_III_gamma_tau"/>
    <property type="match status" value="1"/>
</dbReference>
<comment type="catalytic activity">
    <reaction evidence="11 12">
        <text>DNA(n) + a 2'-deoxyribonucleoside 5'-triphosphate = DNA(n+1) + diphosphate</text>
        <dbReference type="Rhea" id="RHEA:22508"/>
        <dbReference type="Rhea" id="RHEA-COMP:17339"/>
        <dbReference type="Rhea" id="RHEA-COMP:17340"/>
        <dbReference type="ChEBI" id="CHEBI:33019"/>
        <dbReference type="ChEBI" id="CHEBI:61560"/>
        <dbReference type="ChEBI" id="CHEBI:173112"/>
        <dbReference type="EC" id="2.7.7.7"/>
    </reaction>
</comment>
<dbReference type="InterPro" id="IPR005790">
    <property type="entry name" value="DNA_polIII_delta"/>
</dbReference>
<evidence type="ECO:0000313" key="15">
    <source>
        <dbReference type="EMBL" id="AZB72858.1"/>
    </source>
</evidence>
<dbReference type="InterPro" id="IPR050238">
    <property type="entry name" value="DNA_Rep/Repair_Clamp_Loader"/>
</dbReference>
<keyword evidence="6 12" id="KW-0547">Nucleotide-binding</keyword>
<dbReference type="InterPro" id="IPR045085">
    <property type="entry name" value="HLD_clamp_pol_III_gamma_tau"/>
</dbReference>
<gene>
    <name evidence="12" type="primary">dnaX</name>
    <name evidence="15" type="ORF">DOP62_09120</name>
</gene>
<dbReference type="CDD" id="cd00009">
    <property type="entry name" value="AAA"/>
    <property type="match status" value="1"/>
</dbReference>
<keyword evidence="3 12" id="KW-0548">Nucleotidyltransferase</keyword>
<keyword evidence="9 12" id="KW-0239">DNA-directed DNA polymerase</keyword>
<proteinExistence type="inferred from homology"/>
<dbReference type="SUPFAM" id="SSF48019">
    <property type="entry name" value="post-AAA+ oligomerization domain-like"/>
    <property type="match status" value="1"/>
</dbReference>
<evidence type="ECO:0000313" key="16">
    <source>
        <dbReference type="Proteomes" id="UP000267249"/>
    </source>
</evidence>
<protein>
    <recommendedName>
        <fullName evidence="12">DNA polymerase III subunit gamma/tau</fullName>
        <ecNumber evidence="12">2.7.7.7</ecNumber>
    </recommendedName>
</protein>
<feature type="region of interest" description="Disordered" evidence="13">
    <location>
        <begin position="380"/>
        <end position="427"/>
    </location>
</feature>
<dbReference type="SUPFAM" id="SSF52540">
    <property type="entry name" value="P-loop containing nucleoside triphosphate hydrolases"/>
    <property type="match status" value="1"/>
</dbReference>
<name>A0AAN1QNZ7_SYNEL</name>
<dbReference type="Pfam" id="PF13177">
    <property type="entry name" value="DNA_pol3_delta2"/>
    <property type="match status" value="1"/>
</dbReference>
<dbReference type="AlphaFoldDB" id="A0AAN1QNZ7"/>
<dbReference type="Pfam" id="PF22608">
    <property type="entry name" value="DNAX_ATPase_lid"/>
    <property type="match status" value="1"/>
</dbReference>
<evidence type="ECO:0000256" key="11">
    <source>
        <dbReference type="ARBA" id="ARBA00049244"/>
    </source>
</evidence>
<comment type="function">
    <text evidence="12">DNA polymerase III is a complex, multichain enzyme responsible for most of the replicative synthesis in bacteria. This DNA polymerase also exhibits 3' to 5' exonuclease activity.</text>
</comment>
<dbReference type="InterPro" id="IPR008921">
    <property type="entry name" value="DNA_pol3_clamp-load_cplx_C"/>
</dbReference>
<feature type="region of interest" description="Disordered" evidence="13">
    <location>
        <begin position="627"/>
        <end position="647"/>
    </location>
</feature>
<dbReference type="GO" id="GO:0003677">
    <property type="term" value="F:DNA binding"/>
    <property type="evidence" value="ECO:0007669"/>
    <property type="project" value="InterPro"/>
</dbReference>
<evidence type="ECO:0000256" key="5">
    <source>
        <dbReference type="ARBA" id="ARBA00022723"/>
    </source>
</evidence>
<dbReference type="InterPro" id="IPR012763">
    <property type="entry name" value="DNA_pol_III_sug/sutau_N"/>
</dbReference>
<dbReference type="NCBIfam" id="TIGR01128">
    <property type="entry name" value="holA"/>
    <property type="match status" value="1"/>
</dbReference>
<dbReference type="NCBIfam" id="NF011510">
    <property type="entry name" value="PRK14948.1"/>
    <property type="match status" value="1"/>
</dbReference>
<evidence type="ECO:0000259" key="14">
    <source>
        <dbReference type="SMART" id="SM00382"/>
    </source>
</evidence>
<comment type="similarity">
    <text evidence="1 12">Belongs to the DnaX/STICHEL family.</text>
</comment>
<dbReference type="FunFam" id="3.40.50.300:FF:000014">
    <property type="entry name" value="DNA polymerase III subunit gamma/tau"/>
    <property type="match status" value="1"/>
</dbReference>
<feature type="domain" description="AAA+ ATPase" evidence="14">
    <location>
        <begin position="37"/>
        <end position="181"/>
    </location>
</feature>
<dbReference type="EC" id="2.7.7.7" evidence="12"/>
<feature type="region of interest" description="Disordered" evidence="13">
    <location>
        <begin position="504"/>
        <end position="608"/>
    </location>
</feature>
<keyword evidence="7" id="KW-0862">Zinc</keyword>
<feature type="compositionally biased region" description="Low complexity" evidence="13">
    <location>
        <begin position="398"/>
        <end position="412"/>
    </location>
</feature>
<evidence type="ECO:0000256" key="4">
    <source>
        <dbReference type="ARBA" id="ARBA00022705"/>
    </source>
</evidence>
<evidence type="ECO:0000256" key="1">
    <source>
        <dbReference type="ARBA" id="ARBA00006360"/>
    </source>
</evidence>
<dbReference type="InterPro" id="IPR003593">
    <property type="entry name" value="AAA+_ATPase"/>
</dbReference>
<evidence type="ECO:0000256" key="6">
    <source>
        <dbReference type="ARBA" id="ARBA00022741"/>
    </source>
</evidence>
<dbReference type="PANTHER" id="PTHR11669">
    <property type="entry name" value="REPLICATION FACTOR C / DNA POLYMERASE III GAMMA-TAU SUBUNIT"/>
    <property type="match status" value="1"/>
</dbReference>
<dbReference type="GO" id="GO:0006261">
    <property type="term" value="P:DNA-templated DNA replication"/>
    <property type="evidence" value="ECO:0007669"/>
    <property type="project" value="TreeGrafter"/>
</dbReference>
<evidence type="ECO:0000256" key="13">
    <source>
        <dbReference type="SAM" id="MobiDB-lite"/>
    </source>
</evidence>
<keyword evidence="8 12" id="KW-0067">ATP-binding</keyword>
<feature type="compositionally biased region" description="Acidic residues" evidence="13">
    <location>
        <begin position="637"/>
        <end position="647"/>
    </location>
</feature>
<accession>A0AAN1QNZ7</accession>
<dbReference type="PANTHER" id="PTHR11669:SF0">
    <property type="entry name" value="PROTEIN STICHEL-LIKE 2"/>
    <property type="match status" value="1"/>
</dbReference>
<dbReference type="RefSeq" id="WP_208673151.1">
    <property type="nucleotide sequence ID" value="NZ_CP030139.2"/>
</dbReference>
<evidence type="ECO:0000256" key="9">
    <source>
        <dbReference type="ARBA" id="ARBA00022932"/>
    </source>
</evidence>
<keyword evidence="5" id="KW-0479">Metal-binding</keyword>
<evidence type="ECO:0000256" key="3">
    <source>
        <dbReference type="ARBA" id="ARBA00022695"/>
    </source>
</evidence>
<comment type="subunit">
    <text evidence="12">DNA polymerase III contains a core (composed of alpha, epsilon and theta chains) that associates with a tau subunit. This core dimerizes to form the POLIII' complex. PolIII' associates with the gamma complex (composed of gamma, delta, delta', psi and chi chains) and with the beta chain to form the complete DNA polymerase III complex.</text>
</comment>
<evidence type="ECO:0000256" key="10">
    <source>
        <dbReference type="ARBA" id="ARBA00023054"/>
    </source>
</evidence>
<dbReference type="FunFam" id="1.10.8.60:FF:000013">
    <property type="entry name" value="DNA polymerase III subunit gamma/tau"/>
    <property type="match status" value="1"/>
</dbReference>
<dbReference type="SMART" id="SM00382">
    <property type="entry name" value="AAA"/>
    <property type="match status" value="1"/>
</dbReference>
<dbReference type="Gene3D" id="1.10.8.60">
    <property type="match status" value="1"/>
</dbReference>
<feature type="compositionally biased region" description="Pro residues" evidence="13">
    <location>
        <begin position="531"/>
        <end position="543"/>
    </location>
</feature>
<dbReference type="Pfam" id="PF12169">
    <property type="entry name" value="DNA_pol3_gamma3"/>
    <property type="match status" value="1"/>
</dbReference>
<dbReference type="Gene3D" id="1.20.272.10">
    <property type="match status" value="1"/>
</dbReference>
<evidence type="ECO:0000256" key="8">
    <source>
        <dbReference type="ARBA" id="ARBA00022840"/>
    </source>
</evidence>
<dbReference type="Gene3D" id="3.40.50.300">
    <property type="entry name" value="P-loop containing nucleotide triphosphate hydrolases"/>
    <property type="match status" value="1"/>
</dbReference>
<dbReference type="NCBIfam" id="NF004046">
    <property type="entry name" value="PRK05563.1"/>
    <property type="match status" value="1"/>
</dbReference>
<dbReference type="EMBL" id="CP030139">
    <property type="protein sequence ID" value="AZB72858.1"/>
    <property type="molecule type" value="Genomic_DNA"/>
</dbReference>
<dbReference type="InterPro" id="IPR022754">
    <property type="entry name" value="DNA_pol_III_gamma-3"/>
</dbReference>
<organism evidence="15 16">
    <name type="scientific">Synechococcus elongatus PCC 11801</name>
    <dbReference type="NCBI Taxonomy" id="2219813"/>
    <lineage>
        <taxon>Bacteria</taxon>
        <taxon>Bacillati</taxon>
        <taxon>Cyanobacteriota</taxon>
        <taxon>Cyanophyceae</taxon>
        <taxon>Synechococcales</taxon>
        <taxon>Synechococcaceae</taxon>
        <taxon>Synechococcus</taxon>
    </lineage>
</organism>
<dbReference type="GO" id="GO:0003887">
    <property type="term" value="F:DNA-directed DNA polymerase activity"/>
    <property type="evidence" value="ECO:0007669"/>
    <property type="project" value="UniProtKB-KW"/>
</dbReference>
<keyword evidence="4 12" id="KW-0235">DNA replication</keyword>
<reference evidence="15 16" key="1">
    <citation type="journal article" date="2018" name="Sci. Rep.">
        <title>Genome Features and Biochemical Characteristics of a Robust, Fast Growing and Naturally Transformable Cyanobacterium Synechococcus elongatus PCC 11801 Isolated from India.</title>
        <authorList>
            <person name="Jaiswal D."/>
            <person name="Sengupta A."/>
            <person name="Sohoni S."/>
            <person name="Sengupta S."/>
            <person name="Phadnavis A.G."/>
            <person name="Pakrasi H.B."/>
            <person name="Wangikar P.P."/>
        </authorList>
    </citation>
    <scope>NUCLEOTIDE SEQUENCE [LARGE SCALE GENOMIC DNA]</scope>
    <source>
        <strain evidence="15 16">PCC 11801</strain>
    </source>
</reference>
<feature type="compositionally biased region" description="Pro residues" evidence="13">
    <location>
        <begin position="413"/>
        <end position="427"/>
    </location>
</feature>
<dbReference type="InterPro" id="IPR027417">
    <property type="entry name" value="P-loop_NTPase"/>
</dbReference>
<evidence type="ECO:0000256" key="7">
    <source>
        <dbReference type="ARBA" id="ARBA00022833"/>
    </source>
</evidence>
<keyword evidence="10" id="KW-0175">Coiled coil</keyword>
<dbReference type="GO" id="GO:0009360">
    <property type="term" value="C:DNA polymerase III complex"/>
    <property type="evidence" value="ECO:0007669"/>
    <property type="project" value="InterPro"/>
</dbReference>